<organism evidence="1">
    <name type="scientific">marine sediment metagenome</name>
    <dbReference type="NCBI Taxonomy" id="412755"/>
    <lineage>
        <taxon>unclassified sequences</taxon>
        <taxon>metagenomes</taxon>
        <taxon>ecological metagenomes</taxon>
    </lineage>
</organism>
<name>X1GP67_9ZZZZ</name>
<feature type="non-terminal residue" evidence="1">
    <location>
        <position position="1"/>
    </location>
</feature>
<gene>
    <name evidence="1" type="ORF">S03H2_21243</name>
</gene>
<sequence>DILGNLTAIDKQDAISFIWSCYNPAPANGFIGQPYSPSLPLYFKISTIDNIYHAILA</sequence>
<protein>
    <submittedName>
        <fullName evidence="1">Uncharacterized protein</fullName>
    </submittedName>
</protein>
<dbReference type="EMBL" id="BARU01011286">
    <property type="protein sequence ID" value="GAH43414.1"/>
    <property type="molecule type" value="Genomic_DNA"/>
</dbReference>
<accession>X1GP67</accession>
<reference evidence="1" key="1">
    <citation type="journal article" date="2014" name="Front. Microbiol.">
        <title>High frequency of phylogenetically diverse reductive dehalogenase-homologous genes in deep subseafloor sedimentary metagenomes.</title>
        <authorList>
            <person name="Kawai M."/>
            <person name="Futagami T."/>
            <person name="Toyoda A."/>
            <person name="Takaki Y."/>
            <person name="Nishi S."/>
            <person name="Hori S."/>
            <person name="Arai W."/>
            <person name="Tsubouchi T."/>
            <person name="Morono Y."/>
            <person name="Uchiyama I."/>
            <person name="Ito T."/>
            <person name="Fujiyama A."/>
            <person name="Inagaki F."/>
            <person name="Takami H."/>
        </authorList>
    </citation>
    <scope>NUCLEOTIDE SEQUENCE</scope>
    <source>
        <strain evidence="1">Expedition CK06-06</strain>
    </source>
</reference>
<evidence type="ECO:0000313" key="1">
    <source>
        <dbReference type="EMBL" id="GAH43414.1"/>
    </source>
</evidence>
<proteinExistence type="predicted"/>
<comment type="caution">
    <text evidence="1">The sequence shown here is derived from an EMBL/GenBank/DDBJ whole genome shotgun (WGS) entry which is preliminary data.</text>
</comment>
<dbReference type="AlphaFoldDB" id="X1GP67"/>